<dbReference type="EMBL" id="CAUEEQ010009551">
    <property type="protein sequence ID" value="CAJ0933505.1"/>
    <property type="molecule type" value="Genomic_DNA"/>
</dbReference>
<keyword evidence="2" id="KW-1185">Reference proteome</keyword>
<name>A0ABN9L5C6_9NEOB</name>
<protein>
    <recommendedName>
        <fullName evidence="3">Recombination activating protein 2</fullName>
    </recommendedName>
</protein>
<evidence type="ECO:0000313" key="2">
    <source>
        <dbReference type="Proteomes" id="UP001176940"/>
    </source>
</evidence>
<comment type="caution">
    <text evidence="1">The sequence shown here is derived from an EMBL/GenBank/DDBJ whole genome shotgun (WGS) entry which is preliminary data.</text>
</comment>
<proteinExistence type="predicted"/>
<reference evidence="1" key="1">
    <citation type="submission" date="2023-07" db="EMBL/GenBank/DDBJ databases">
        <authorList>
            <person name="Stuckert A."/>
        </authorList>
    </citation>
    <scope>NUCLEOTIDE SEQUENCE</scope>
</reference>
<gene>
    <name evidence="1" type="ORF">RIMI_LOCUS5557672</name>
</gene>
<evidence type="ECO:0008006" key="3">
    <source>
        <dbReference type="Google" id="ProtNLM"/>
    </source>
</evidence>
<accession>A0ABN9L5C6</accession>
<sequence>MEIIYKVLTGSVHHCLIEECVEIHIKSTKGPVDVFLCGAEQGSADEKSFEILTKTVKMEPVSEGFLVVCEHDHTDLFTVQICLSQVVYRR</sequence>
<dbReference type="Proteomes" id="UP001176940">
    <property type="component" value="Unassembled WGS sequence"/>
</dbReference>
<evidence type="ECO:0000313" key="1">
    <source>
        <dbReference type="EMBL" id="CAJ0933505.1"/>
    </source>
</evidence>
<organism evidence="1 2">
    <name type="scientific">Ranitomeya imitator</name>
    <name type="common">mimic poison frog</name>
    <dbReference type="NCBI Taxonomy" id="111125"/>
    <lineage>
        <taxon>Eukaryota</taxon>
        <taxon>Metazoa</taxon>
        <taxon>Chordata</taxon>
        <taxon>Craniata</taxon>
        <taxon>Vertebrata</taxon>
        <taxon>Euteleostomi</taxon>
        <taxon>Amphibia</taxon>
        <taxon>Batrachia</taxon>
        <taxon>Anura</taxon>
        <taxon>Neobatrachia</taxon>
        <taxon>Hyloidea</taxon>
        <taxon>Dendrobatidae</taxon>
        <taxon>Dendrobatinae</taxon>
        <taxon>Ranitomeya</taxon>
    </lineage>
</organism>